<feature type="region of interest" description="Disordered" evidence="1">
    <location>
        <begin position="132"/>
        <end position="192"/>
    </location>
</feature>
<sequence length="192" mass="20952">MTSSSNPFSGGTGWLSSQKDTETMSSVDRGDTEPDTSSDSDKDIFVPPILRKQPSQTQDQHHVNDLARDTRLSNAFYSSSGNRADEGASPNCGQQHQHQQSIDTNIVSSWAIAFGSSVQVQEGHAQTNLIGDLQFDKGGDTSTSTRPPYKPFGQRRAKRPISSNFRKPIRGRPDSNARSHDADGDVIMRDAS</sequence>
<evidence type="ECO:0000256" key="1">
    <source>
        <dbReference type="SAM" id="MobiDB-lite"/>
    </source>
</evidence>
<proteinExistence type="predicted"/>
<evidence type="ECO:0000313" key="2">
    <source>
        <dbReference type="EMBL" id="RDH22143.1"/>
    </source>
</evidence>
<feature type="compositionally biased region" description="Polar residues" evidence="1">
    <location>
        <begin position="91"/>
        <end position="101"/>
    </location>
</feature>
<dbReference type="AlphaFoldDB" id="A0A370C864"/>
<dbReference type="VEuPathDB" id="FungiDB:M747DRAFT_348379"/>
<dbReference type="Proteomes" id="UP000253845">
    <property type="component" value="Unassembled WGS sequence"/>
</dbReference>
<reference evidence="2 3" key="1">
    <citation type="submission" date="2018-07" db="EMBL/GenBank/DDBJ databases">
        <title>Section-level genome sequencing of Aspergillus section Nigri to investigate inter- and intra-species variation.</title>
        <authorList>
            <consortium name="DOE Joint Genome Institute"/>
            <person name="Vesth T.C."/>
            <person name="Nybo J.L."/>
            <person name="Theobald S."/>
            <person name="Frisvad J.C."/>
            <person name="Larsen T.O."/>
            <person name="Nielsen K.F."/>
            <person name="Hoof J.B."/>
            <person name="Brandl J."/>
            <person name="Salamov A."/>
            <person name="Riley R."/>
            <person name="Gladden J.M."/>
            <person name="Phatale P."/>
            <person name="Nielsen M.T."/>
            <person name="Lyhne E.K."/>
            <person name="Kogle M.E."/>
            <person name="Strasser K."/>
            <person name="McDonnell E."/>
            <person name="Barry K."/>
            <person name="Clum A."/>
            <person name="Chen C."/>
            <person name="Nolan M."/>
            <person name="Sandor L."/>
            <person name="Kuo A."/>
            <person name="Lipzen A."/>
            <person name="Hainaut M."/>
            <person name="Drula E."/>
            <person name="Tsang A."/>
            <person name="Magnuson J.K."/>
            <person name="Henrissat B."/>
            <person name="Wiebenga A."/>
            <person name="Simmons B.A."/>
            <person name="Makela M.R."/>
            <person name="De vries R.P."/>
            <person name="Grigoriev I.V."/>
            <person name="Mortensen U.H."/>
            <person name="Baker S.E."/>
            <person name="Andersen M.R."/>
        </authorList>
    </citation>
    <scope>NUCLEOTIDE SEQUENCE [LARGE SCALE GENOMIC DNA]</scope>
    <source>
        <strain evidence="2 3">ATCC 13496</strain>
    </source>
</reference>
<feature type="compositionally biased region" description="Basic and acidic residues" evidence="1">
    <location>
        <begin position="59"/>
        <end position="71"/>
    </location>
</feature>
<feature type="compositionally biased region" description="Polar residues" evidence="1">
    <location>
        <begin position="1"/>
        <end position="26"/>
    </location>
</feature>
<evidence type="ECO:0000313" key="3">
    <source>
        <dbReference type="Proteomes" id="UP000253845"/>
    </source>
</evidence>
<feature type="compositionally biased region" description="Basic and acidic residues" evidence="1">
    <location>
        <begin position="171"/>
        <end position="192"/>
    </location>
</feature>
<gene>
    <name evidence="2" type="ORF">M747DRAFT_348379</name>
</gene>
<organism evidence="2 3">
    <name type="scientific">Aspergillus niger ATCC 13496</name>
    <dbReference type="NCBI Taxonomy" id="1353008"/>
    <lineage>
        <taxon>Eukaryota</taxon>
        <taxon>Fungi</taxon>
        <taxon>Dikarya</taxon>
        <taxon>Ascomycota</taxon>
        <taxon>Pezizomycotina</taxon>
        <taxon>Eurotiomycetes</taxon>
        <taxon>Eurotiomycetidae</taxon>
        <taxon>Eurotiales</taxon>
        <taxon>Aspergillaceae</taxon>
        <taxon>Aspergillus</taxon>
        <taxon>Aspergillus subgen. Circumdati</taxon>
    </lineage>
</organism>
<dbReference type="EMBL" id="KZ851908">
    <property type="protein sequence ID" value="RDH22143.1"/>
    <property type="molecule type" value="Genomic_DNA"/>
</dbReference>
<feature type="region of interest" description="Disordered" evidence="1">
    <location>
        <begin position="1"/>
        <end position="101"/>
    </location>
</feature>
<accession>A0A370C864</accession>
<name>A0A370C864_ASPNG</name>
<feature type="compositionally biased region" description="Polar residues" evidence="1">
    <location>
        <begin position="72"/>
        <end position="82"/>
    </location>
</feature>
<protein>
    <submittedName>
        <fullName evidence="2">Uncharacterized protein</fullName>
    </submittedName>
</protein>